<reference evidence="1 2" key="2">
    <citation type="journal article" date="2022" name="Mar. Drugs">
        <title>Bioassay-Guided Fractionation Leads to the Detection of Cholic Acid Generated by the Rare Thalassomonas sp.</title>
        <authorList>
            <person name="Pheiffer F."/>
            <person name="Schneider Y.K."/>
            <person name="Hansen E.H."/>
            <person name="Andersen J.H."/>
            <person name="Isaksson J."/>
            <person name="Busche T."/>
            <person name="R C."/>
            <person name="Kalinowski J."/>
            <person name="Zyl L.V."/>
            <person name="Trindade M."/>
        </authorList>
    </citation>
    <scope>NUCLEOTIDE SEQUENCE [LARGE SCALE GENOMIC DNA]</scope>
    <source>
        <strain evidence="1 2">A5K-106</strain>
    </source>
</reference>
<sequence length="244" mass="28290">MIKVLPWLKVLGLLGGLLPTIGYAHVDIADEQTPFEVKKGTRFGLCNDVAAYINNHRDYYDTNPRELFIFKTDKFNKPKSTPSTKERYIQLVLQSVAHSKIRLTGFNSWKKKLERIEQRMQEQLEVRELMVDINNDGITDRVLSYSHFNEKFKKWYFLNYVLNEQGNLNLTFERGRASTGELFYYDGRTYVYRKKGKDVLGIYPHGPFYTKQGAINKVPENMLGLNTGDATCEISLTHSQQTSK</sequence>
<evidence type="ECO:0000313" key="1">
    <source>
        <dbReference type="EMBL" id="WDE02582.1"/>
    </source>
</evidence>
<accession>A0AAE9YZQ1</accession>
<dbReference type="RefSeq" id="WP_044832323.1">
    <property type="nucleotide sequence ID" value="NZ_CP059736.1"/>
</dbReference>
<proteinExistence type="predicted"/>
<dbReference type="EMBL" id="CP059736">
    <property type="protein sequence ID" value="WDE02582.1"/>
    <property type="molecule type" value="Genomic_DNA"/>
</dbReference>
<dbReference type="AlphaFoldDB" id="A0AAE9YZQ1"/>
<name>A0AAE9YZQ1_9GAMM</name>
<evidence type="ECO:0000313" key="2">
    <source>
        <dbReference type="Proteomes" id="UP000032568"/>
    </source>
</evidence>
<protein>
    <submittedName>
        <fullName evidence="1">Uncharacterized protein</fullName>
    </submittedName>
</protein>
<reference evidence="1 2" key="1">
    <citation type="journal article" date="2015" name="Genome Announc.">
        <title>Draft Genome Sequences of Marine Isolates of Thalassomonas viridans and Thalassomonas actiniarum.</title>
        <authorList>
            <person name="Olonade I."/>
            <person name="van Zyl L.J."/>
            <person name="Trindade M."/>
        </authorList>
    </citation>
    <scope>NUCLEOTIDE SEQUENCE [LARGE SCALE GENOMIC DNA]</scope>
    <source>
        <strain evidence="1 2">A5K-106</strain>
    </source>
</reference>
<gene>
    <name evidence="1" type="ORF">SG35_029705</name>
</gene>
<dbReference type="Proteomes" id="UP000032568">
    <property type="component" value="Chromosome pTact"/>
</dbReference>
<dbReference type="KEGG" id="tact:SG35_029705"/>
<organism evidence="1 2">
    <name type="scientific">Thalassomonas actiniarum</name>
    <dbReference type="NCBI Taxonomy" id="485447"/>
    <lineage>
        <taxon>Bacteria</taxon>
        <taxon>Pseudomonadati</taxon>
        <taxon>Pseudomonadota</taxon>
        <taxon>Gammaproteobacteria</taxon>
        <taxon>Alteromonadales</taxon>
        <taxon>Colwelliaceae</taxon>
        <taxon>Thalassomonas</taxon>
    </lineage>
</organism>
<keyword evidence="2" id="KW-1185">Reference proteome</keyword>